<dbReference type="SUPFAM" id="SSF52047">
    <property type="entry name" value="RNI-like"/>
    <property type="match status" value="1"/>
</dbReference>
<reference evidence="1 2" key="1">
    <citation type="submission" date="2019-02" db="EMBL/GenBank/DDBJ databases">
        <title>Genome sequencing of the rare red list fungi Antrodiella citrinella (Flaviporus citrinellus).</title>
        <authorList>
            <person name="Buettner E."/>
            <person name="Kellner H."/>
        </authorList>
    </citation>
    <scope>NUCLEOTIDE SEQUENCE [LARGE SCALE GENOMIC DNA]</scope>
    <source>
        <strain evidence="1 2">DSM 108506</strain>
    </source>
</reference>
<dbReference type="EMBL" id="SGPM01000091">
    <property type="protein sequence ID" value="THH30162.1"/>
    <property type="molecule type" value="Genomic_DNA"/>
</dbReference>
<organism evidence="1 2">
    <name type="scientific">Antrodiella citrinella</name>
    <dbReference type="NCBI Taxonomy" id="2447956"/>
    <lineage>
        <taxon>Eukaryota</taxon>
        <taxon>Fungi</taxon>
        <taxon>Dikarya</taxon>
        <taxon>Basidiomycota</taxon>
        <taxon>Agaricomycotina</taxon>
        <taxon>Agaricomycetes</taxon>
        <taxon>Polyporales</taxon>
        <taxon>Steccherinaceae</taxon>
        <taxon>Antrodiella</taxon>
    </lineage>
</organism>
<gene>
    <name evidence="1" type="ORF">EUX98_g4017</name>
</gene>
<dbReference type="OrthoDB" id="2804473at2759"/>
<evidence type="ECO:0008006" key="3">
    <source>
        <dbReference type="Google" id="ProtNLM"/>
    </source>
</evidence>
<evidence type="ECO:0000313" key="1">
    <source>
        <dbReference type="EMBL" id="THH30162.1"/>
    </source>
</evidence>
<evidence type="ECO:0000313" key="2">
    <source>
        <dbReference type="Proteomes" id="UP000308730"/>
    </source>
</evidence>
<protein>
    <recommendedName>
        <fullName evidence="3">F-box domain-containing protein</fullName>
    </recommendedName>
</protein>
<proteinExistence type="predicted"/>
<name>A0A4S4MV32_9APHY</name>
<sequence>MDTRPVQCTNLHIPLELVDIIIDHLHDDKPALATCSLVSREWRPSTRYHLFQSIRICGDALFGGYDTFLRFLDAAPSIRPFIRSLCLSGENKHANVERCLIGPYVLVSVLDRLTSLKTLTLDEVVWGGASKRNARGLWPVVWPPIPRSFDTLRLVRVESYDLGTSQYTRSVFQILQAFGALKKLEVLGIEFDAMSWSNVARLVTPTALAVEDFSMAHVSTSQAFITGLRQTKTAQSLRCLDLRCSSISDAHSFGQLIRDAGDNLKSLDLDICRLTRQVATRHVRFQHNEIVEYRVLHGTYDAASATNILPFIPQSIRVISVTLSSPPESHEDAIEVGLDHFFRHLLSTNWDKVGWALERCKALTEAKFDLQSNSTTKRQFKEAIIKNLPVLEALGILQFV</sequence>
<accession>A0A4S4MV32</accession>
<dbReference type="Gene3D" id="3.80.10.10">
    <property type="entry name" value="Ribonuclease Inhibitor"/>
    <property type="match status" value="1"/>
</dbReference>
<dbReference type="Proteomes" id="UP000308730">
    <property type="component" value="Unassembled WGS sequence"/>
</dbReference>
<comment type="caution">
    <text evidence="1">The sequence shown here is derived from an EMBL/GenBank/DDBJ whole genome shotgun (WGS) entry which is preliminary data.</text>
</comment>
<dbReference type="InterPro" id="IPR032675">
    <property type="entry name" value="LRR_dom_sf"/>
</dbReference>
<keyword evidence="2" id="KW-1185">Reference proteome</keyword>
<dbReference type="AlphaFoldDB" id="A0A4S4MV32"/>